<dbReference type="EMBL" id="IAAA01028150">
    <property type="protein sequence ID" value="LAA07769.1"/>
    <property type="molecule type" value="mRNA"/>
</dbReference>
<name>A0A2L2YHX5_PARTP</name>
<dbReference type="OrthoDB" id="6425245at2759"/>
<dbReference type="Gene3D" id="1.25.10.10">
    <property type="entry name" value="Leucine-rich Repeat Variant"/>
    <property type="match status" value="1"/>
</dbReference>
<reference evidence="1" key="1">
    <citation type="journal article" date="2016" name="Mol. Ecol. Resour.">
        <title>Evaluation of the impact of RNA preservation methods of spiders for de novo transcriptome assembly.</title>
        <authorList>
            <person name="Kono N."/>
            <person name="Nakamura H."/>
            <person name="Ito Y."/>
            <person name="Tomita M."/>
            <person name="Arakawa K."/>
        </authorList>
    </citation>
    <scope>NUCLEOTIDE SEQUENCE</scope>
    <source>
        <tissue evidence="1">Whole body</tissue>
    </source>
</reference>
<protein>
    <submittedName>
        <fullName evidence="1">Uncharacterized protein</fullName>
    </submittedName>
</protein>
<proteinExistence type="evidence at transcript level"/>
<organism evidence="1">
    <name type="scientific">Parasteatoda tepidariorum</name>
    <name type="common">Common house spider</name>
    <name type="synonym">Achaearanea tepidariorum</name>
    <dbReference type="NCBI Taxonomy" id="114398"/>
    <lineage>
        <taxon>Eukaryota</taxon>
        <taxon>Metazoa</taxon>
        <taxon>Ecdysozoa</taxon>
        <taxon>Arthropoda</taxon>
        <taxon>Chelicerata</taxon>
        <taxon>Arachnida</taxon>
        <taxon>Araneae</taxon>
        <taxon>Araneomorphae</taxon>
        <taxon>Entelegynae</taxon>
        <taxon>Araneoidea</taxon>
        <taxon>Theridiidae</taxon>
        <taxon>Parasteatoda</taxon>
    </lineage>
</organism>
<accession>A0A2L2YHX5</accession>
<evidence type="ECO:0000313" key="1">
    <source>
        <dbReference type="EMBL" id="LAA07764.1"/>
    </source>
</evidence>
<sequence length="167" mass="18746">MINFALKCKKTFVLLCLKKFEINSSEEILAIEALLKILDTSLEKISRVKLRTVENPESNSEVEDQDAPTEQQEVDYLNLVLQAADEDMELSMIVSFTGILLMYFIDTKKSFSEFVQERLSSEKCADVVAVSKKFLQFTLITGGMPATGILLLRTSITKLSELHPSSS</sequence>
<dbReference type="EMBL" id="IAAA01028149">
    <property type="protein sequence ID" value="LAA07766.1"/>
    <property type="molecule type" value="mRNA"/>
</dbReference>
<dbReference type="EMBL" id="IAAA01028148">
    <property type="protein sequence ID" value="LAA07764.1"/>
    <property type="molecule type" value="mRNA"/>
</dbReference>
<dbReference type="AlphaFoldDB" id="A0A2L2YHX5"/>
<dbReference type="EMBL" id="IAAA01028147">
    <property type="protein sequence ID" value="LAA07763.1"/>
    <property type="molecule type" value="mRNA"/>
</dbReference>
<dbReference type="InterPro" id="IPR011989">
    <property type="entry name" value="ARM-like"/>
</dbReference>